<dbReference type="EMBL" id="OZ020104">
    <property type="protein sequence ID" value="CAK9279011.1"/>
    <property type="molecule type" value="Genomic_DNA"/>
</dbReference>
<protein>
    <submittedName>
        <fullName evidence="2">Uncharacterized protein</fullName>
    </submittedName>
</protein>
<feature type="compositionally biased region" description="Basic and acidic residues" evidence="1">
    <location>
        <begin position="21"/>
        <end position="35"/>
    </location>
</feature>
<evidence type="ECO:0000313" key="3">
    <source>
        <dbReference type="Proteomes" id="UP001497444"/>
    </source>
</evidence>
<feature type="region of interest" description="Disordered" evidence="1">
    <location>
        <begin position="1"/>
        <end position="39"/>
    </location>
</feature>
<sequence>MDNLTRGMDARTDDLTPGCRETGRVAGDGRGDGRPDAAGVARDQEGWCSRLLKFFFFDKTGEFFLPRDCSNIYPQDSFASFFGVVRQFLGSSNLAAQQRECLVPSSSSSSLTPHPFPFRTVTLSFH</sequence>
<gene>
    <name evidence="2" type="ORF">CSSPJE1EN1_LOCUS24489</name>
</gene>
<name>A0ABP0XM80_9BRYO</name>
<evidence type="ECO:0000313" key="2">
    <source>
        <dbReference type="EMBL" id="CAK9279011.1"/>
    </source>
</evidence>
<accession>A0ABP0XM80</accession>
<organism evidence="2 3">
    <name type="scientific">Sphagnum jensenii</name>
    <dbReference type="NCBI Taxonomy" id="128206"/>
    <lineage>
        <taxon>Eukaryota</taxon>
        <taxon>Viridiplantae</taxon>
        <taxon>Streptophyta</taxon>
        <taxon>Embryophyta</taxon>
        <taxon>Bryophyta</taxon>
        <taxon>Sphagnophytina</taxon>
        <taxon>Sphagnopsida</taxon>
        <taxon>Sphagnales</taxon>
        <taxon>Sphagnaceae</taxon>
        <taxon>Sphagnum</taxon>
    </lineage>
</organism>
<keyword evidence="3" id="KW-1185">Reference proteome</keyword>
<reference evidence="2" key="1">
    <citation type="submission" date="2024-02" db="EMBL/GenBank/DDBJ databases">
        <authorList>
            <consortium name="ELIXIR-Norway"/>
            <consortium name="Elixir Norway"/>
        </authorList>
    </citation>
    <scope>NUCLEOTIDE SEQUENCE</scope>
</reference>
<evidence type="ECO:0000256" key="1">
    <source>
        <dbReference type="SAM" id="MobiDB-lite"/>
    </source>
</evidence>
<proteinExistence type="predicted"/>
<dbReference type="Proteomes" id="UP001497444">
    <property type="component" value="Chromosome 9"/>
</dbReference>